<evidence type="ECO:0000313" key="5">
    <source>
        <dbReference type="Proteomes" id="UP000019229"/>
    </source>
</evidence>
<dbReference type="HOGENOM" id="CLU_017888_0_0_14"/>
<feature type="domain" description="DUF31" evidence="3">
    <location>
        <begin position="346"/>
        <end position="730"/>
    </location>
</feature>
<feature type="region of interest" description="Disordered" evidence="1">
    <location>
        <begin position="53"/>
        <end position="93"/>
    </location>
</feature>
<feature type="signal peptide" evidence="2">
    <location>
        <begin position="1"/>
        <end position="36"/>
    </location>
</feature>
<keyword evidence="5" id="KW-1185">Reference proteome</keyword>
<evidence type="ECO:0000256" key="1">
    <source>
        <dbReference type="SAM" id="MobiDB-lite"/>
    </source>
</evidence>
<dbReference type="EMBL" id="CP007154">
    <property type="protein sequence ID" value="AHH45381.1"/>
    <property type="molecule type" value="Genomic_DNA"/>
</dbReference>
<evidence type="ECO:0000313" key="4">
    <source>
        <dbReference type="EMBL" id="AHH45381.1"/>
    </source>
</evidence>
<dbReference type="STRING" id="743966.MYB_01865"/>
<accession>W5UTD0</accession>
<feature type="chain" id="PRO_5004874599" description="DUF31 domain-containing protein" evidence="2">
    <location>
        <begin position="37"/>
        <end position="827"/>
    </location>
</feature>
<organism evidence="4 5">
    <name type="scientific">Mesomycoplasma bovoculi M165/69</name>
    <dbReference type="NCBI Taxonomy" id="743966"/>
    <lineage>
        <taxon>Bacteria</taxon>
        <taxon>Bacillati</taxon>
        <taxon>Mycoplasmatota</taxon>
        <taxon>Mycoplasmoidales</taxon>
        <taxon>Metamycoplasmataceae</taxon>
        <taxon>Mesomycoplasma</taxon>
    </lineage>
</organism>
<name>W5UTD0_9BACT</name>
<keyword evidence="2" id="KW-0732">Signal</keyword>
<protein>
    <recommendedName>
        <fullName evidence="3">DUF31 domain-containing protein</fullName>
    </recommendedName>
</protein>
<dbReference type="PATRIC" id="fig|743966.3.peg.377"/>
<dbReference type="AlphaFoldDB" id="W5UTD0"/>
<reference evidence="4 5" key="1">
    <citation type="journal article" date="2014" name="Genome Announc.">
        <title>Complete Genome Sequence of Mycoplasma bovoculi Strain M165/69T (ATCC 29104).</title>
        <authorList>
            <person name="Calcutt M.J."/>
            <person name="Foecking M.F."/>
        </authorList>
    </citation>
    <scope>NUCLEOTIDE SEQUENCE [LARGE SCALE GENOMIC DNA]</scope>
    <source>
        <strain evidence="4">M165/69</strain>
    </source>
</reference>
<evidence type="ECO:0000259" key="3">
    <source>
        <dbReference type="Pfam" id="PF01732"/>
    </source>
</evidence>
<dbReference type="NCBIfam" id="NF045841">
    <property type="entry name" value="Ig_SerProt_MIP"/>
    <property type="match status" value="1"/>
</dbReference>
<dbReference type="Pfam" id="PF01732">
    <property type="entry name" value="Mycop_pep_DUF31"/>
    <property type="match status" value="1"/>
</dbReference>
<sequence>MKTKLMVTLLRLKSFFSLNKKTKTILFLFLSITTFASLTACQSTNEFVSPKLNSKKIDDSQNNLANKNSNNLDDSKEKSTKTPVDTPASKPESANLTLLTNSFEQLTKKINELNIDDQTKKQKLKLLTQNVNHIRESIEKNDISENQIKLSIHSLDNILKVESKTKSESSKLTKENNICHNSIDKFIKNAKSADNTDQNDQNDQTIPEFKNGKRIVEDQYKYDFPQKLHDFFTSKYGSEKLAITNHNLKKEKQFTPWNGLNHPKYSLELEKLAREVDQPLPENAYYRAMTTPDPKNKDKLFIPTFQRIPDIAPISFYTKGIHKGEIDENKSGPNHYGLPRVIVNNRYKDLIDNVVSVLIGNGQVGTKQVHDEQGVHTEEDYREPGETLPDIARLRGSFNILDYQVKDGQDYPLTWYFTTNAHVARHLRLQNDEGDGVYGRDTTNYDTHNTAYNTREVSILKLIKEKVQLNKVIPLSNQEPDWQDYYKNIKIDPAKIKLVMIGTNVMGEKVSDYTDQEFWKSVGMVMDFAIVEITFNSEEDAKSITQNWYEKHKNLNKNNDYIITSDANLLDKKQYANLPKDPFYTLGFPISTPEKYIKEIDYGNVDKTEIQNQLGGSVSVWINKPSRLFPQRNEIKNKSQQLEQLRKNGGDLNWSRSFRSFMSTPGITDWFIASPYIEEGALTIEKYNNKTHKFNKDDWYAFSGLGTVLDNMVAGGGMSGSGVYLNGKLYGLIYSSDALSSSTGVINLRSYGKNYKGYYGKYNLPKYDLIYGDRTANGAGNQKKSYFDAMQHMYTNKGQQIRTFLFPNGFGESYRVNVFENKSELNH</sequence>
<dbReference type="OrthoDB" id="393864at2"/>
<dbReference type="eggNOG" id="ENOG5033SXH">
    <property type="taxonomic scope" value="Bacteria"/>
</dbReference>
<gene>
    <name evidence="4" type="ORF">MYB_01865</name>
</gene>
<dbReference type="RefSeq" id="WP_022935450.1">
    <property type="nucleotide sequence ID" value="NZ_CP007154.1"/>
</dbReference>
<evidence type="ECO:0000256" key="2">
    <source>
        <dbReference type="SAM" id="SignalP"/>
    </source>
</evidence>
<dbReference type="Proteomes" id="UP000019229">
    <property type="component" value="Chromosome"/>
</dbReference>
<proteinExistence type="predicted"/>
<dbReference type="NCBIfam" id="NF045842">
    <property type="entry name" value="MIP_near_MIB"/>
    <property type="match status" value="1"/>
</dbReference>
<feature type="compositionally biased region" description="Low complexity" evidence="1">
    <location>
        <begin position="62"/>
        <end position="72"/>
    </location>
</feature>
<dbReference type="InterPro" id="IPR022382">
    <property type="entry name" value="Mycoplasma_peptidase_DUF31"/>
</dbReference>
<dbReference type="KEGG" id="mbc:MYB_01865"/>